<dbReference type="EMBL" id="VNIQ01000011">
    <property type="protein sequence ID" value="TYQ00789.1"/>
    <property type="molecule type" value="Genomic_DNA"/>
</dbReference>
<evidence type="ECO:0000313" key="1">
    <source>
        <dbReference type="EMBL" id="TYQ00789.1"/>
    </source>
</evidence>
<accession>A0A652YHT1</accession>
<organism evidence="1">
    <name type="scientific">Nocardia globerula</name>
    <dbReference type="NCBI Taxonomy" id="1818"/>
    <lineage>
        <taxon>Bacteria</taxon>
        <taxon>Bacillati</taxon>
        <taxon>Actinomycetota</taxon>
        <taxon>Actinomycetes</taxon>
        <taxon>Mycobacteriales</taxon>
        <taxon>Nocardiaceae</taxon>
        <taxon>Nocardia</taxon>
    </lineage>
</organism>
<comment type="caution">
    <text evidence="1">The sequence shown here is derived from an EMBL/GenBank/DDBJ whole genome shotgun (WGS) entry which is preliminary data.</text>
</comment>
<evidence type="ECO:0008006" key="2">
    <source>
        <dbReference type="Google" id="ProtNLM"/>
    </source>
</evidence>
<proteinExistence type="predicted"/>
<protein>
    <recommendedName>
        <fullName evidence="2">Toxin-antitoxin system</fullName>
    </recommendedName>
</protein>
<name>A0A652YHT1_NOCGL</name>
<gene>
    <name evidence="1" type="ORF">FNL38_1113</name>
</gene>
<dbReference type="AlphaFoldDB" id="A0A652YHT1"/>
<reference evidence="1" key="1">
    <citation type="submission" date="2019-07" db="EMBL/GenBank/DDBJ databases">
        <title>Genomic Encyclopedia of Type Strains, Phase IV (KMG-IV): sequencing the most valuable type-strain genomes for metagenomic binning, comparative biology and taxonomic classification.</title>
        <authorList>
            <person name="Goeker M."/>
        </authorList>
    </citation>
    <scope>NUCLEOTIDE SEQUENCE</scope>
    <source>
        <strain evidence="1">DSM 44596</strain>
    </source>
</reference>
<sequence>MATQNKGPRGRLGRVPAVVYADLEKRAHDAGASSVSQYVSDLLCLHTGHNDLVRELNKQEVLPISA</sequence>